<dbReference type="EMBL" id="ML977000">
    <property type="protein sequence ID" value="KAF1954209.1"/>
    <property type="molecule type" value="Genomic_DNA"/>
</dbReference>
<name>A0A6A5TR69_9PLEO</name>
<proteinExistence type="predicted"/>
<accession>A0A6A5TR69</accession>
<sequence>MEPSPAHRGPESSATKQPDLWLTYTDALLALCHDADNLVSVMHELHEAMKTEKRSGEKNPSDTPTIWAKNIDLFQAIRHQFTQFESQCDHVRLAFVKLNEMHKARPLASTAGQANGATFSETRFVYECLTDDLKELRERFVYRKGLSTPREGFYFSTPEDWDVTKPPPVTRQFPRYIQRVHDAMEAVLKCRIHAALCVIDAALCVMKEAANESDFVMLKSLIKEIKRDPKANDISFFIGRFQEAVTRMRAYKRAYEGMMDLDQGEYARISEAFSLGWRSHLMKKSYKAWKHCLRSWETTVRELFDRGRKARVFGVGELEEISDALEVCEIDTSGRFKFASGSGTFRNKVKEVGIVLGILGGNLRVSRGS</sequence>
<dbReference type="Proteomes" id="UP000800035">
    <property type="component" value="Unassembled WGS sequence"/>
</dbReference>
<protein>
    <submittedName>
        <fullName evidence="1">Uncharacterized protein</fullName>
    </submittedName>
</protein>
<organism evidence="1 2">
    <name type="scientific">Byssothecium circinans</name>
    <dbReference type="NCBI Taxonomy" id="147558"/>
    <lineage>
        <taxon>Eukaryota</taxon>
        <taxon>Fungi</taxon>
        <taxon>Dikarya</taxon>
        <taxon>Ascomycota</taxon>
        <taxon>Pezizomycotina</taxon>
        <taxon>Dothideomycetes</taxon>
        <taxon>Pleosporomycetidae</taxon>
        <taxon>Pleosporales</taxon>
        <taxon>Massarineae</taxon>
        <taxon>Massarinaceae</taxon>
        <taxon>Byssothecium</taxon>
    </lineage>
</organism>
<keyword evidence="2" id="KW-1185">Reference proteome</keyword>
<gene>
    <name evidence="1" type="ORF">CC80DRAFT_506623</name>
</gene>
<dbReference type="AlphaFoldDB" id="A0A6A5TR69"/>
<evidence type="ECO:0000313" key="1">
    <source>
        <dbReference type="EMBL" id="KAF1954209.1"/>
    </source>
</evidence>
<reference evidence="1" key="1">
    <citation type="journal article" date="2020" name="Stud. Mycol.">
        <title>101 Dothideomycetes genomes: a test case for predicting lifestyles and emergence of pathogens.</title>
        <authorList>
            <person name="Haridas S."/>
            <person name="Albert R."/>
            <person name="Binder M."/>
            <person name="Bloem J."/>
            <person name="Labutti K."/>
            <person name="Salamov A."/>
            <person name="Andreopoulos B."/>
            <person name="Baker S."/>
            <person name="Barry K."/>
            <person name="Bills G."/>
            <person name="Bluhm B."/>
            <person name="Cannon C."/>
            <person name="Castanera R."/>
            <person name="Culley D."/>
            <person name="Daum C."/>
            <person name="Ezra D."/>
            <person name="Gonzalez J."/>
            <person name="Henrissat B."/>
            <person name="Kuo A."/>
            <person name="Liang C."/>
            <person name="Lipzen A."/>
            <person name="Lutzoni F."/>
            <person name="Magnuson J."/>
            <person name="Mondo S."/>
            <person name="Nolan M."/>
            <person name="Ohm R."/>
            <person name="Pangilinan J."/>
            <person name="Park H.-J."/>
            <person name="Ramirez L."/>
            <person name="Alfaro M."/>
            <person name="Sun H."/>
            <person name="Tritt A."/>
            <person name="Yoshinaga Y."/>
            <person name="Zwiers L.-H."/>
            <person name="Turgeon B."/>
            <person name="Goodwin S."/>
            <person name="Spatafora J."/>
            <person name="Crous P."/>
            <person name="Grigoriev I."/>
        </authorList>
    </citation>
    <scope>NUCLEOTIDE SEQUENCE</scope>
    <source>
        <strain evidence="1">CBS 675.92</strain>
    </source>
</reference>
<evidence type="ECO:0000313" key="2">
    <source>
        <dbReference type="Proteomes" id="UP000800035"/>
    </source>
</evidence>